<reference evidence="1 2" key="1">
    <citation type="submission" date="2023-01" db="EMBL/GenBank/DDBJ databases">
        <authorList>
            <person name="Kreplak J."/>
        </authorList>
    </citation>
    <scope>NUCLEOTIDE SEQUENCE [LARGE SCALE GENOMIC DNA]</scope>
</reference>
<proteinExistence type="predicted"/>
<dbReference type="EMBL" id="OX451736">
    <property type="protein sequence ID" value="CAI8586107.1"/>
    <property type="molecule type" value="Genomic_DNA"/>
</dbReference>
<evidence type="ECO:0000313" key="2">
    <source>
        <dbReference type="Proteomes" id="UP001157006"/>
    </source>
</evidence>
<name>A0AAV0YNK7_VICFA</name>
<evidence type="ECO:0000313" key="1">
    <source>
        <dbReference type="EMBL" id="CAI8586107.1"/>
    </source>
</evidence>
<dbReference type="AlphaFoldDB" id="A0AAV0YNK7"/>
<protein>
    <submittedName>
        <fullName evidence="1">Uncharacterized protein</fullName>
    </submittedName>
</protein>
<accession>A0AAV0YNK7</accession>
<gene>
    <name evidence="1" type="ORF">VFH_I238640</name>
</gene>
<dbReference type="Proteomes" id="UP001157006">
    <property type="component" value="Chromosome 1L"/>
</dbReference>
<organism evidence="1 2">
    <name type="scientific">Vicia faba</name>
    <name type="common">Broad bean</name>
    <name type="synonym">Faba vulgaris</name>
    <dbReference type="NCBI Taxonomy" id="3906"/>
    <lineage>
        <taxon>Eukaryota</taxon>
        <taxon>Viridiplantae</taxon>
        <taxon>Streptophyta</taxon>
        <taxon>Embryophyta</taxon>
        <taxon>Tracheophyta</taxon>
        <taxon>Spermatophyta</taxon>
        <taxon>Magnoliopsida</taxon>
        <taxon>eudicotyledons</taxon>
        <taxon>Gunneridae</taxon>
        <taxon>Pentapetalae</taxon>
        <taxon>rosids</taxon>
        <taxon>fabids</taxon>
        <taxon>Fabales</taxon>
        <taxon>Fabaceae</taxon>
        <taxon>Papilionoideae</taxon>
        <taxon>50 kb inversion clade</taxon>
        <taxon>NPAAA clade</taxon>
        <taxon>Hologalegina</taxon>
        <taxon>IRL clade</taxon>
        <taxon>Fabeae</taxon>
        <taxon>Vicia</taxon>
    </lineage>
</organism>
<sequence length="108" mass="12035">MAHRKWSTAIIYGETSELIYKFLVTKLIVGMPFKDLATDTSILLRKLPSADDVTSQIVKRSAAAKLHAYYMSNDSGLSRTAESSILRSLVLETLGGLIATDFLVQWKR</sequence>
<keyword evidence="2" id="KW-1185">Reference proteome</keyword>